<evidence type="ECO:0000256" key="3">
    <source>
        <dbReference type="ARBA" id="ARBA00022475"/>
    </source>
</evidence>
<dbReference type="RefSeq" id="WP_253484657.1">
    <property type="nucleotide sequence ID" value="NZ_JALJXV010000012.1"/>
</dbReference>
<dbReference type="InterPro" id="IPR055348">
    <property type="entry name" value="DctQ"/>
</dbReference>
<evidence type="ECO:0000256" key="7">
    <source>
        <dbReference type="RuleBase" id="RU369079"/>
    </source>
</evidence>
<dbReference type="GO" id="GO:0005886">
    <property type="term" value="C:plasma membrane"/>
    <property type="evidence" value="ECO:0007669"/>
    <property type="project" value="UniProtKB-SubCell"/>
</dbReference>
<protein>
    <recommendedName>
        <fullName evidence="7">TRAP transporter small permease protein</fullName>
    </recommendedName>
</protein>
<name>A0AAE3KDL4_9GAMM</name>
<proteinExistence type="inferred from homology"/>
<keyword evidence="7" id="KW-0997">Cell inner membrane</keyword>
<feature type="transmembrane region" description="Helical" evidence="7">
    <location>
        <begin position="88"/>
        <end position="109"/>
    </location>
</feature>
<dbReference type="AlphaFoldDB" id="A0AAE3KDL4"/>
<sequence length="175" mass="18997">MIIRAVIESTSVLLGIVAGLLLFYLVLGIGTDITLRTITGRGIPSVAEYADIVLVGLVYLSLARTQFDGGHVASGLVAMHMPPRLRCIVELVGMLFVLAVLAGVTWYTGQIAYESYLRGEYRLGLTGALVWPARWAIVIGLIAWQLQLWLRVGDLVRGIRAGTDVEDPSSPDMMV</sequence>
<keyword evidence="2 7" id="KW-0813">Transport</keyword>
<feature type="transmembrane region" description="Helical" evidence="7">
    <location>
        <begin position="12"/>
        <end position="29"/>
    </location>
</feature>
<evidence type="ECO:0000256" key="2">
    <source>
        <dbReference type="ARBA" id="ARBA00022448"/>
    </source>
</evidence>
<keyword evidence="6 7" id="KW-0472">Membrane</keyword>
<keyword evidence="5 7" id="KW-1133">Transmembrane helix</keyword>
<evidence type="ECO:0000313" key="10">
    <source>
        <dbReference type="Proteomes" id="UP001205843"/>
    </source>
</evidence>
<comment type="similarity">
    <text evidence="7">Belongs to the TRAP transporter small permease family.</text>
</comment>
<dbReference type="GO" id="GO:0022857">
    <property type="term" value="F:transmembrane transporter activity"/>
    <property type="evidence" value="ECO:0007669"/>
    <property type="project" value="UniProtKB-UniRule"/>
</dbReference>
<organism evidence="9 10">
    <name type="scientific">Natronocella acetinitrilica</name>
    <dbReference type="NCBI Taxonomy" id="414046"/>
    <lineage>
        <taxon>Bacteria</taxon>
        <taxon>Pseudomonadati</taxon>
        <taxon>Pseudomonadota</taxon>
        <taxon>Gammaproteobacteria</taxon>
        <taxon>Chromatiales</taxon>
        <taxon>Ectothiorhodospiraceae</taxon>
        <taxon>Natronocella</taxon>
    </lineage>
</organism>
<comment type="caution">
    <text evidence="9">The sequence shown here is derived from an EMBL/GenBank/DDBJ whole genome shotgun (WGS) entry which is preliminary data.</text>
</comment>
<keyword evidence="10" id="KW-1185">Reference proteome</keyword>
<accession>A0AAE3KDL4</accession>
<evidence type="ECO:0000256" key="5">
    <source>
        <dbReference type="ARBA" id="ARBA00022989"/>
    </source>
</evidence>
<reference evidence="9" key="1">
    <citation type="submission" date="2022-03" db="EMBL/GenBank/DDBJ databases">
        <title>Genomic Encyclopedia of Type Strains, Phase III (KMG-III): the genomes of soil and plant-associated and newly described type strains.</title>
        <authorList>
            <person name="Whitman W."/>
        </authorList>
    </citation>
    <scope>NUCLEOTIDE SEQUENCE</scope>
    <source>
        <strain evidence="9">ANL 6-2</strain>
    </source>
</reference>
<keyword evidence="4 7" id="KW-0812">Transmembrane</keyword>
<feature type="transmembrane region" description="Helical" evidence="7">
    <location>
        <begin position="129"/>
        <end position="150"/>
    </location>
</feature>
<comment type="subunit">
    <text evidence="7">The complex comprises the extracytoplasmic solute receptor protein and the two transmembrane proteins.</text>
</comment>
<feature type="domain" description="Tripartite ATP-independent periplasmic transporters DctQ component" evidence="8">
    <location>
        <begin position="26"/>
        <end position="155"/>
    </location>
</feature>
<evidence type="ECO:0000256" key="1">
    <source>
        <dbReference type="ARBA" id="ARBA00004651"/>
    </source>
</evidence>
<evidence type="ECO:0000313" key="9">
    <source>
        <dbReference type="EMBL" id="MCP1676986.1"/>
    </source>
</evidence>
<dbReference type="Proteomes" id="UP001205843">
    <property type="component" value="Unassembled WGS sequence"/>
</dbReference>
<evidence type="ECO:0000256" key="6">
    <source>
        <dbReference type="ARBA" id="ARBA00023136"/>
    </source>
</evidence>
<dbReference type="Pfam" id="PF04290">
    <property type="entry name" value="DctQ"/>
    <property type="match status" value="1"/>
</dbReference>
<evidence type="ECO:0000259" key="8">
    <source>
        <dbReference type="Pfam" id="PF04290"/>
    </source>
</evidence>
<dbReference type="EMBL" id="JALJXV010000012">
    <property type="protein sequence ID" value="MCP1676986.1"/>
    <property type="molecule type" value="Genomic_DNA"/>
</dbReference>
<comment type="subcellular location">
    <subcellularLocation>
        <location evidence="7">Cell inner membrane</location>
        <topology evidence="7">Multi-pass membrane protein</topology>
    </subcellularLocation>
    <subcellularLocation>
        <location evidence="1">Cell membrane</location>
        <topology evidence="1">Multi-pass membrane protein</topology>
    </subcellularLocation>
</comment>
<gene>
    <name evidence="9" type="ORF">J2T57_004160</name>
</gene>
<keyword evidence="3" id="KW-1003">Cell membrane</keyword>
<evidence type="ECO:0000256" key="4">
    <source>
        <dbReference type="ARBA" id="ARBA00022692"/>
    </source>
</evidence>
<comment type="function">
    <text evidence="7">Part of the tripartite ATP-independent periplasmic (TRAP) transport system.</text>
</comment>
<feature type="transmembrane region" description="Helical" evidence="7">
    <location>
        <begin position="49"/>
        <end position="67"/>
    </location>
</feature>